<dbReference type="NCBIfam" id="TIGR00180">
    <property type="entry name" value="parB_part"/>
    <property type="match status" value="1"/>
</dbReference>
<feature type="domain" description="ParB-like N-terminal" evidence="4">
    <location>
        <begin position="4"/>
        <end position="95"/>
    </location>
</feature>
<dbReference type="SMART" id="SM00470">
    <property type="entry name" value="ParB"/>
    <property type="match status" value="1"/>
</dbReference>
<evidence type="ECO:0000256" key="1">
    <source>
        <dbReference type="ARBA" id="ARBA00006295"/>
    </source>
</evidence>
<evidence type="ECO:0000259" key="4">
    <source>
        <dbReference type="SMART" id="SM00470"/>
    </source>
</evidence>
<sequence length="304" mass="34894">MEIRAIPIDHILADTAQPRKYHDEESLQGLADSIRQHGLLNPITVTPIPGSPHYRIVTGERRWRAAKLARLDALPCVVREITDEERLTEQLIENLQREDLQPLEKARAIQQIKETLNLTTREVAQRLGLSERSVNYLLDLLTLPEEIGEAVVSSPNRPSAGQITEKHARYLKQLNSYPELQQQVVEHIQQERLNSEETEKLVRVIRTDPLRAQEILETPPAQREQIYQQLRELPHMDDERAVVENHMPSSHAAQKVLDILPLLADIQIEQLQEDELTALQEALHSLQMVVESLLHACKQRSTNF</sequence>
<evidence type="ECO:0000313" key="6">
    <source>
        <dbReference type="Proteomes" id="UP000014227"/>
    </source>
</evidence>
<reference evidence="6" key="1">
    <citation type="submission" date="2013-03" db="EMBL/GenBank/DDBJ databases">
        <title>Genome sequence of Chthonomonas calidirosea, the first sequenced genome from the Armatimonadetes phylum (formally candidate division OP10).</title>
        <authorList>
            <person name="Lee K.C.Y."/>
            <person name="Morgan X.C."/>
            <person name="Dunfield P.F."/>
            <person name="Tamas I."/>
            <person name="Houghton K.M."/>
            <person name="Vyssotski M."/>
            <person name="Ryan J.L.J."/>
            <person name="Lagutin K."/>
            <person name="McDonald I.R."/>
            <person name="Stott M.B."/>
        </authorList>
    </citation>
    <scope>NUCLEOTIDE SEQUENCE [LARGE SCALE GENOMIC DNA]</scope>
    <source>
        <strain evidence="6">DSM 23976 / ICMP 18418 / T49</strain>
    </source>
</reference>
<dbReference type="CDD" id="cd16393">
    <property type="entry name" value="SPO0J_N"/>
    <property type="match status" value="1"/>
</dbReference>
<dbReference type="InterPro" id="IPR050336">
    <property type="entry name" value="Chromosome_partition/occlusion"/>
</dbReference>
<keyword evidence="6" id="KW-1185">Reference proteome</keyword>
<evidence type="ECO:0000313" key="5">
    <source>
        <dbReference type="EMBL" id="CCW33908.1"/>
    </source>
</evidence>
<dbReference type="GO" id="GO:0007059">
    <property type="term" value="P:chromosome segregation"/>
    <property type="evidence" value="ECO:0007669"/>
    <property type="project" value="UniProtKB-KW"/>
</dbReference>
<dbReference type="RefSeq" id="WP_016481472.1">
    <property type="nucleotide sequence ID" value="NC_021487.1"/>
</dbReference>
<dbReference type="Pfam" id="PF17762">
    <property type="entry name" value="HTH_ParB"/>
    <property type="match status" value="1"/>
</dbReference>
<dbReference type="InParanoid" id="S0EW79"/>
<dbReference type="PANTHER" id="PTHR33375:SF1">
    <property type="entry name" value="CHROMOSOME-PARTITIONING PROTEIN PARB-RELATED"/>
    <property type="match status" value="1"/>
</dbReference>
<dbReference type="EMBL" id="HF951689">
    <property type="protein sequence ID" value="CCW33908.1"/>
    <property type="molecule type" value="Genomic_DNA"/>
</dbReference>
<dbReference type="OrthoDB" id="9802051at2"/>
<keyword evidence="3" id="KW-0238">DNA-binding</keyword>
<dbReference type="InterPro" id="IPR004437">
    <property type="entry name" value="ParB/RepB/Spo0J"/>
</dbReference>
<dbReference type="STRING" id="454171.CP488_01090"/>
<dbReference type="GO" id="GO:0005694">
    <property type="term" value="C:chromosome"/>
    <property type="evidence" value="ECO:0007669"/>
    <property type="project" value="TreeGrafter"/>
</dbReference>
<proteinExistence type="inferred from homology"/>
<dbReference type="InterPro" id="IPR041468">
    <property type="entry name" value="HTH_ParB/Spo0J"/>
</dbReference>
<dbReference type="InterPro" id="IPR003115">
    <property type="entry name" value="ParB_N"/>
</dbReference>
<dbReference type="KEGG" id="ccz:CCALI_00068"/>
<dbReference type="InterPro" id="IPR036086">
    <property type="entry name" value="ParB/Sulfiredoxin_sf"/>
</dbReference>
<name>S0EW79_CHTCT</name>
<dbReference type="HOGENOM" id="CLU_023853_0_0_0"/>
<accession>S0EW79</accession>
<dbReference type="Gene3D" id="1.10.10.2830">
    <property type="match status" value="1"/>
</dbReference>
<dbReference type="Gene3D" id="3.90.1530.30">
    <property type="match status" value="1"/>
</dbReference>
<dbReference type="FunFam" id="1.10.10.2830:FF:000001">
    <property type="entry name" value="Chromosome partitioning protein ParB"/>
    <property type="match status" value="1"/>
</dbReference>
<gene>
    <name evidence="5" type="ORF">CCALI_00068</name>
</gene>
<keyword evidence="2" id="KW-0159">Chromosome partition</keyword>
<evidence type="ECO:0000256" key="3">
    <source>
        <dbReference type="ARBA" id="ARBA00023125"/>
    </source>
</evidence>
<comment type="similarity">
    <text evidence="1">Belongs to the ParB family.</text>
</comment>
<protein>
    <submittedName>
        <fullName evidence="5">ParB-like partition proteins</fullName>
    </submittedName>
</protein>
<evidence type="ECO:0000256" key="2">
    <source>
        <dbReference type="ARBA" id="ARBA00022829"/>
    </source>
</evidence>
<dbReference type="PANTHER" id="PTHR33375">
    <property type="entry name" value="CHROMOSOME-PARTITIONING PROTEIN PARB-RELATED"/>
    <property type="match status" value="1"/>
</dbReference>
<dbReference type="AlphaFoldDB" id="S0EW79"/>
<dbReference type="SUPFAM" id="SSF110849">
    <property type="entry name" value="ParB/Sulfiredoxin"/>
    <property type="match status" value="1"/>
</dbReference>
<dbReference type="PATRIC" id="fig|1303518.3.peg.71"/>
<dbReference type="Proteomes" id="UP000014227">
    <property type="component" value="Chromosome I"/>
</dbReference>
<dbReference type="eggNOG" id="COG1475">
    <property type="taxonomic scope" value="Bacteria"/>
</dbReference>
<dbReference type="Pfam" id="PF02195">
    <property type="entry name" value="ParB_N"/>
    <property type="match status" value="1"/>
</dbReference>
<dbReference type="FunFam" id="3.90.1530.30:FF:000001">
    <property type="entry name" value="Chromosome partitioning protein ParB"/>
    <property type="match status" value="1"/>
</dbReference>
<organism evidence="5 6">
    <name type="scientific">Chthonomonas calidirosea (strain DSM 23976 / ICMP 18418 / T49)</name>
    <dbReference type="NCBI Taxonomy" id="1303518"/>
    <lineage>
        <taxon>Bacteria</taxon>
        <taxon>Bacillati</taxon>
        <taxon>Armatimonadota</taxon>
        <taxon>Chthonomonadia</taxon>
        <taxon>Chthonomonadales</taxon>
        <taxon>Chthonomonadaceae</taxon>
        <taxon>Chthonomonas</taxon>
    </lineage>
</organism>
<dbReference type="GO" id="GO:0003677">
    <property type="term" value="F:DNA binding"/>
    <property type="evidence" value="ECO:0007669"/>
    <property type="project" value="UniProtKB-KW"/>
</dbReference>